<dbReference type="EMBL" id="GQ478253">
    <property type="protein sequence ID" value="ACV95359.1"/>
    <property type="molecule type" value="Genomic_DNA"/>
</dbReference>
<protein>
    <recommendedName>
        <fullName evidence="2">Injection protein</fullName>
    </recommendedName>
</protein>
<organism evidence="1">
    <name type="scientific">Salmonella enterica subsp. enterica serovar 4,[5],12:i:-</name>
    <dbReference type="NCBI Taxonomy" id="440524"/>
    <lineage>
        <taxon>Bacteria</taxon>
        <taxon>Pseudomonadati</taxon>
        <taxon>Pseudomonadota</taxon>
        <taxon>Gammaproteobacteria</taxon>
        <taxon>Enterobacterales</taxon>
        <taxon>Enterobacteriaceae</taxon>
        <taxon>Salmonella</taxon>
    </lineage>
</organism>
<name>D9YR79_SALET</name>
<reference evidence="1" key="2">
    <citation type="journal article" date="2010" name="Int. J. Med. Microbiol.">
        <title>Characterisation of multidrug-resistant Salmonella Typhimurium 4,[5],12:i:- DT193 strains carrying a novel genomic island adjacent to the thrW tRNA locus.</title>
        <authorList>
            <person name="Trupschuch S."/>
            <person name="Laverde Gomez J.A."/>
            <person name="Ediberidze Ia."/>
            <person name="Flieger A."/>
            <person name="Rabsch W."/>
        </authorList>
    </citation>
    <scope>NUCLEOTIDE SEQUENCE</scope>
    <source>
        <strain evidence="1">RKI 06-01900</strain>
    </source>
</reference>
<accession>D9YR79</accession>
<dbReference type="AlphaFoldDB" id="D9YR79"/>
<proteinExistence type="predicted"/>
<sequence>MAKAWKDVIASPQYQALAPEQKAQAQEQYFNEVVAPKAGESVEQAKQAFYAAYPLPSTNEIDRSQSATQNIQHTSSDNSLASGYAKLATQQREGLERSAEQGASLGAAMRDAITGESRMTPEMERLQNVASAPELNSLSMDALKAGWSQLFGSDASQEKILQGMGATLRQDEKGNTIVSLPSGDYALNKPGLSPQDLTSFLANALAFTPAGRAGTVLGAIGKSAATDLALQGATSLAGGEDIDPLQTVISAGIGGIGKGLENTASAVSRAVRGDMSPEAKAAVDFASERNLPLMTSDMLKDKTFMQSQAQTLGERVPFFGTGKNRLNQQQARENLVRTFSDGLGGISDKQLYESATKGQQKFIEAAGKRYNRIIDAMGDTPVDLSNTVKAIDNQVAVLSRPGKSQDRAAVKVLQQFKDDITSGPNDLRLARENRTDLRKRFMASSDTVDKDTLQKASDIIYKAYTADMKKSRSQKIGADEAINMARVDRSWSKFNDMMGRTRVQKAIASGKATPEDVTKLVFSQSPSERSQLYRLLDDNGRQNARAAIVQNAVDKATDPSGNISVEKFINALHRNRKQSATFFKGVHGKELDGVIKYLNDTRHAAKANVQNLNGQQLYGLLVGGGIINAAVLAGMLKTAAFVVPAAGAVGGAAKAYESPVIRNALLRLANTPKGSTAYDRAISTVTQSLTRVAQASQKRISITG</sequence>
<evidence type="ECO:0000313" key="1">
    <source>
        <dbReference type="EMBL" id="ACV95359.1"/>
    </source>
</evidence>
<evidence type="ECO:0008006" key="2">
    <source>
        <dbReference type="Google" id="ProtNLM"/>
    </source>
</evidence>
<reference evidence="1" key="1">
    <citation type="submission" date="2009-08" db="EMBL/GenBank/DDBJ databases">
        <authorList>
            <person name="Truepschuch S."/>
            <person name="Laverde-Gomez J.A."/>
            <person name="Ediberidze I."/>
            <person name="Flieger A."/>
            <person name="Rabsch W."/>
        </authorList>
    </citation>
    <scope>NUCLEOTIDE SEQUENCE</scope>
    <source>
        <strain evidence="1">RKI 06-01900</strain>
    </source>
</reference>